<evidence type="ECO:0000256" key="3">
    <source>
        <dbReference type="ARBA" id="ARBA00023163"/>
    </source>
</evidence>
<dbReference type="SMART" id="SM00342">
    <property type="entry name" value="HTH_ARAC"/>
    <property type="match status" value="1"/>
</dbReference>
<dbReference type="Pfam" id="PF01965">
    <property type="entry name" value="DJ-1_PfpI"/>
    <property type="match status" value="1"/>
</dbReference>
<dbReference type="EMBL" id="AP023081">
    <property type="protein sequence ID" value="BCD84563.1"/>
    <property type="molecule type" value="Genomic_DNA"/>
</dbReference>
<keyword evidence="7" id="KW-1185">Reference proteome</keyword>
<dbReference type="InterPro" id="IPR018062">
    <property type="entry name" value="HTH_AraC-typ_CS"/>
</dbReference>
<keyword evidence="1" id="KW-0805">Transcription regulation</keyword>
<dbReference type="Pfam" id="PF12833">
    <property type="entry name" value="HTH_18"/>
    <property type="match status" value="1"/>
</dbReference>
<keyword evidence="2" id="KW-0238">DNA-binding</keyword>
<keyword evidence="4" id="KW-0472">Membrane</keyword>
<dbReference type="Gene3D" id="1.10.10.60">
    <property type="entry name" value="Homeodomain-like"/>
    <property type="match status" value="1"/>
</dbReference>
<evidence type="ECO:0000313" key="6">
    <source>
        <dbReference type="EMBL" id="BCD84563.1"/>
    </source>
</evidence>
<feature type="domain" description="HTH araC/xylS-type" evidence="5">
    <location>
        <begin position="245"/>
        <end position="343"/>
    </location>
</feature>
<accession>A0ABM7L4T7</accession>
<dbReference type="InterPro" id="IPR029062">
    <property type="entry name" value="Class_I_gatase-like"/>
</dbReference>
<organism evidence="6 7">
    <name type="scientific">Pseudomonas solani</name>
    <dbReference type="NCBI Taxonomy" id="2731552"/>
    <lineage>
        <taxon>Bacteria</taxon>
        <taxon>Pseudomonadati</taxon>
        <taxon>Pseudomonadota</taxon>
        <taxon>Gammaproteobacteria</taxon>
        <taxon>Pseudomonadales</taxon>
        <taxon>Pseudomonadaceae</taxon>
        <taxon>Pseudomonas</taxon>
    </lineage>
</organism>
<dbReference type="Gene3D" id="3.40.50.880">
    <property type="match status" value="1"/>
</dbReference>
<dbReference type="PROSITE" id="PS00041">
    <property type="entry name" value="HTH_ARAC_FAMILY_1"/>
    <property type="match status" value="1"/>
</dbReference>
<dbReference type="InterPro" id="IPR002818">
    <property type="entry name" value="DJ-1/PfpI"/>
</dbReference>
<dbReference type="InterPro" id="IPR009057">
    <property type="entry name" value="Homeodomain-like_sf"/>
</dbReference>
<dbReference type="Proteomes" id="UP001064896">
    <property type="component" value="Chromosome"/>
</dbReference>
<keyword evidence="4" id="KW-1133">Transmembrane helix</keyword>
<dbReference type="InterPro" id="IPR052158">
    <property type="entry name" value="INH-QAR"/>
</dbReference>
<dbReference type="InterPro" id="IPR020449">
    <property type="entry name" value="Tscrpt_reg_AraC-type_HTH"/>
</dbReference>
<evidence type="ECO:0000256" key="1">
    <source>
        <dbReference type="ARBA" id="ARBA00023015"/>
    </source>
</evidence>
<evidence type="ECO:0000256" key="4">
    <source>
        <dbReference type="SAM" id="Phobius"/>
    </source>
</evidence>
<proteinExistence type="predicted"/>
<sequence length="348" mass="37952">MRRVSTAFRPAAIGCIAIFVAIIATFLFETPPMIRIALLVCPQTVCSSLAMADDAFRLANTLAGEALFEVLRVSRDGQPVDLGMASIRVDGDLALAAEAQLVMLPATGSAVERSIKGNPDLLHWLARRPATQQVASLCSSAFLLGAAGLLDGRRATTHWALAGAFRQRFPQVRLQPDELLTEDGNLFCSGGAQAGLDLCLHLIAWHGGDWLAQRVAGALVFDRERGRQSRFTPLLPDVPGDAQLGPLLAWMQRHHAEPIDLKGLAERAHCSTRTLLRRFRTATGLTPNDYVQRLRIAAAQSALRNPSRSLEQVAQQVGYSDRATFAKLFKQLCGETPGAFRRRLREQA</sequence>
<dbReference type="PRINTS" id="PR00032">
    <property type="entry name" value="HTHARAC"/>
</dbReference>
<protein>
    <submittedName>
        <fullName evidence="6">AraC family transcriptional regulator</fullName>
    </submittedName>
</protein>
<dbReference type="SUPFAM" id="SSF52317">
    <property type="entry name" value="Class I glutamine amidotransferase-like"/>
    <property type="match status" value="1"/>
</dbReference>
<evidence type="ECO:0000313" key="7">
    <source>
        <dbReference type="Proteomes" id="UP001064896"/>
    </source>
</evidence>
<feature type="transmembrane region" description="Helical" evidence="4">
    <location>
        <begin position="7"/>
        <end position="28"/>
    </location>
</feature>
<dbReference type="PROSITE" id="PS01124">
    <property type="entry name" value="HTH_ARAC_FAMILY_2"/>
    <property type="match status" value="1"/>
</dbReference>
<dbReference type="PANTHER" id="PTHR43130:SF11">
    <property type="entry name" value="TRANSCRIPTIONAL REGULATORY PROTEIN"/>
    <property type="match status" value="1"/>
</dbReference>
<keyword evidence="3" id="KW-0804">Transcription</keyword>
<reference evidence="6" key="1">
    <citation type="submission" date="2020-05" db="EMBL/GenBank/DDBJ databases">
        <title>Complete genome sequence of Pseudomonas sp. Sm006.</title>
        <authorList>
            <person name="Takeuchi K."/>
            <person name="Someya N."/>
        </authorList>
    </citation>
    <scope>NUCLEOTIDE SEQUENCE</scope>
    <source>
        <strain evidence="6">Sm006</strain>
    </source>
</reference>
<keyword evidence="4" id="KW-0812">Transmembrane</keyword>
<name>A0ABM7L4T7_9PSED</name>
<evidence type="ECO:0000259" key="5">
    <source>
        <dbReference type="PROSITE" id="PS01124"/>
    </source>
</evidence>
<dbReference type="SUPFAM" id="SSF46689">
    <property type="entry name" value="Homeodomain-like"/>
    <property type="match status" value="2"/>
</dbReference>
<dbReference type="PANTHER" id="PTHR43130">
    <property type="entry name" value="ARAC-FAMILY TRANSCRIPTIONAL REGULATOR"/>
    <property type="match status" value="1"/>
</dbReference>
<gene>
    <name evidence="6" type="ORF">PSm6_09700</name>
</gene>
<evidence type="ECO:0000256" key="2">
    <source>
        <dbReference type="ARBA" id="ARBA00023125"/>
    </source>
</evidence>
<dbReference type="InterPro" id="IPR018060">
    <property type="entry name" value="HTH_AraC"/>
</dbReference>